<feature type="non-terminal residue" evidence="1">
    <location>
        <position position="1"/>
    </location>
</feature>
<feature type="non-terminal residue" evidence="1">
    <location>
        <position position="73"/>
    </location>
</feature>
<dbReference type="AlphaFoldDB" id="A0A9P6NJ14"/>
<reference evidence="1" key="1">
    <citation type="submission" date="2013-11" db="EMBL/GenBank/DDBJ databases">
        <title>Genome sequence of the fusiform rust pathogen reveals effectors for host alternation and coevolution with pine.</title>
        <authorList>
            <consortium name="DOE Joint Genome Institute"/>
            <person name="Smith K."/>
            <person name="Pendleton A."/>
            <person name="Kubisiak T."/>
            <person name="Anderson C."/>
            <person name="Salamov A."/>
            <person name="Aerts A."/>
            <person name="Riley R."/>
            <person name="Clum A."/>
            <person name="Lindquist E."/>
            <person name="Ence D."/>
            <person name="Campbell M."/>
            <person name="Kronenberg Z."/>
            <person name="Feau N."/>
            <person name="Dhillon B."/>
            <person name="Hamelin R."/>
            <person name="Burleigh J."/>
            <person name="Smith J."/>
            <person name="Yandell M."/>
            <person name="Nelson C."/>
            <person name="Grigoriev I."/>
            <person name="Davis J."/>
        </authorList>
    </citation>
    <scope>NUCLEOTIDE SEQUENCE</scope>
    <source>
        <strain evidence="1">G11</strain>
    </source>
</reference>
<gene>
    <name evidence="1" type="ORF">CROQUDRAFT_23407</name>
</gene>
<dbReference type="Proteomes" id="UP000886653">
    <property type="component" value="Unassembled WGS sequence"/>
</dbReference>
<organism evidence="1 2">
    <name type="scientific">Cronartium quercuum f. sp. fusiforme G11</name>
    <dbReference type="NCBI Taxonomy" id="708437"/>
    <lineage>
        <taxon>Eukaryota</taxon>
        <taxon>Fungi</taxon>
        <taxon>Dikarya</taxon>
        <taxon>Basidiomycota</taxon>
        <taxon>Pucciniomycotina</taxon>
        <taxon>Pucciniomycetes</taxon>
        <taxon>Pucciniales</taxon>
        <taxon>Coleosporiaceae</taxon>
        <taxon>Cronartium</taxon>
    </lineage>
</organism>
<keyword evidence="2" id="KW-1185">Reference proteome</keyword>
<proteinExistence type="predicted"/>
<dbReference type="EMBL" id="MU167242">
    <property type="protein sequence ID" value="KAG0147900.1"/>
    <property type="molecule type" value="Genomic_DNA"/>
</dbReference>
<evidence type="ECO:0000313" key="2">
    <source>
        <dbReference type="Proteomes" id="UP000886653"/>
    </source>
</evidence>
<evidence type="ECO:0000313" key="1">
    <source>
        <dbReference type="EMBL" id="KAG0147900.1"/>
    </source>
</evidence>
<protein>
    <submittedName>
        <fullName evidence="1">Uncharacterized protein</fullName>
    </submittedName>
</protein>
<accession>A0A9P6NJ14</accession>
<sequence length="73" mass="8185">SDLTTNEFLAHDWTLHKKVLVVPFVLCHLGDSPMHAEISNTTNPASTLNPCQVCSLTVKTMGEKQTTHYKQEF</sequence>
<comment type="caution">
    <text evidence="1">The sequence shown here is derived from an EMBL/GenBank/DDBJ whole genome shotgun (WGS) entry which is preliminary data.</text>
</comment>
<name>A0A9P6NJ14_9BASI</name>
<dbReference type="OrthoDB" id="2505507at2759"/>